<reference evidence="1 2" key="1">
    <citation type="journal article" date="2021" name="J. Biosci. Bioeng.">
        <title>Identification and characterization of a chc gene cluster responsible for the aromatization pathway of cyclohexanecarboxylate degradation in Sinomonas cyclohexanicum ATCC 51369.</title>
        <authorList>
            <person name="Yamamoto T."/>
            <person name="Hasegawa Y."/>
            <person name="Lau P.C.K."/>
            <person name="Iwaki H."/>
        </authorList>
    </citation>
    <scope>NUCLEOTIDE SEQUENCE [LARGE SCALE GENOMIC DNA]</scope>
    <source>
        <strain evidence="1 2">ATCC 51369</strain>
    </source>
</reference>
<gene>
    <name evidence="1" type="ORF">SCMU_14150</name>
</gene>
<dbReference type="RefSeq" id="WP_229232300.1">
    <property type="nucleotide sequence ID" value="NZ_AP024525.1"/>
</dbReference>
<sequence length="116" mass="12857">MSEHACSKRVYSGERWDFGGHPCSRKGTVERDGRWWCKQHDPEAMKAREAKRDAAYRAEQEVKEAAIRSAQALIDRLGVGMPDYSAVTYAPTGGVTLTAEEAASLADRLDSLRENA</sequence>
<name>A0ABM7PTK8_SINCY</name>
<accession>A0ABM7PTK8</accession>
<organism evidence="1 2">
    <name type="scientific">Sinomonas cyclohexanicum</name>
    <name type="common">Corynebacterium cyclohexanicum</name>
    <dbReference type="NCBI Taxonomy" id="322009"/>
    <lineage>
        <taxon>Bacteria</taxon>
        <taxon>Bacillati</taxon>
        <taxon>Actinomycetota</taxon>
        <taxon>Actinomycetes</taxon>
        <taxon>Micrococcales</taxon>
        <taxon>Micrococcaceae</taxon>
        <taxon>Sinomonas</taxon>
    </lineage>
</organism>
<proteinExistence type="predicted"/>
<evidence type="ECO:0000313" key="2">
    <source>
        <dbReference type="Proteomes" id="UP001319861"/>
    </source>
</evidence>
<dbReference type="EMBL" id="AP024525">
    <property type="protein sequence ID" value="BCT75573.1"/>
    <property type="molecule type" value="Genomic_DNA"/>
</dbReference>
<dbReference type="Proteomes" id="UP001319861">
    <property type="component" value="Chromosome"/>
</dbReference>
<keyword evidence="2" id="KW-1185">Reference proteome</keyword>
<protein>
    <submittedName>
        <fullName evidence="1">Uncharacterized protein</fullName>
    </submittedName>
</protein>
<evidence type="ECO:0000313" key="1">
    <source>
        <dbReference type="EMBL" id="BCT75573.1"/>
    </source>
</evidence>